<keyword evidence="2" id="KW-1003">Cell membrane</keyword>
<dbReference type="InterPro" id="IPR002797">
    <property type="entry name" value="Polysacc_synth"/>
</dbReference>
<dbReference type="AlphaFoldDB" id="A0A0F5J7P5"/>
<evidence type="ECO:0000256" key="4">
    <source>
        <dbReference type="ARBA" id="ARBA00022989"/>
    </source>
</evidence>
<keyword evidence="3 6" id="KW-0812">Transmembrane</keyword>
<evidence type="ECO:0000256" key="6">
    <source>
        <dbReference type="SAM" id="Phobius"/>
    </source>
</evidence>
<dbReference type="GO" id="GO:0005886">
    <property type="term" value="C:plasma membrane"/>
    <property type="evidence" value="ECO:0007669"/>
    <property type="project" value="UniProtKB-SubCell"/>
</dbReference>
<evidence type="ECO:0000256" key="1">
    <source>
        <dbReference type="ARBA" id="ARBA00004651"/>
    </source>
</evidence>
<protein>
    <recommendedName>
        <fullName evidence="9">Polysaccharide biosynthesis protein C-terminal domain-containing protein</fullName>
    </recommendedName>
</protein>
<dbReference type="InterPro" id="IPR050833">
    <property type="entry name" value="Poly_Biosynth_Transport"/>
</dbReference>
<keyword evidence="4 6" id="KW-1133">Transmembrane helix</keyword>
<dbReference type="PATRIC" id="fig|927665.4.peg.3132"/>
<dbReference type="InterPro" id="IPR044550">
    <property type="entry name" value="WzxE"/>
</dbReference>
<feature type="transmembrane region" description="Helical" evidence="6">
    <location>
        <begin position="130"/>
        <end position="149"/>
    </location>
</feature>
<feature type="transmembrane region" description="Helical" evidence="6">
    <location>
        <begin position="313"/>
        <end position="336"/>
    </location>
</feature>
<feature type="transmembrane region" description="Helical" evidence="6">
    <location>
        <begin position="188"/>
        <end position="208"/>
    </location>
</feature>
<dbReference type="Proteomes" id="UP000033047">
    <property type="component" value="Unassembled WGS sequence"/>
</dbReference>
<accession>A0A0F5J7P5</accession>
<keyword evidence="5 6" id="KW-0472">Membrane</keyword>
<evidence type="ECO:0000313" key="7">
    <source>
        <dbReference type="EMBL" id="KKB53505.1"/>
    </source>
</evidence>
<comment type="subcellular location">
    <subcellularLocation>
        <location evidence="1">Cell membrane</location>
        <topology evidence="1">Multi-pass membrane protein</topology>
    </subcellularLocation>
</comment>
<evidence type="ECO:0000313" key="8">
    <source>
        <dbReference type="Proteomes" id="UP000033047"/>
    </source>
</evidence>
<feature type="transmembrane region" description="Helical" evidence="6">
    <location>
        <begin position="274"/>
        <end position="292"/>
    </location>
</feature>
<feature type="transmembrane region" description="Helical" evidence="6">
    <location>
        <begin position="90"/>
        <end position="115"/>
    </location>
</feature>
<dbReference type="STRING" id="927665.HMPREF1535_03046"/>
<dbReference type="EMBL" id="AQHV01000014">
    <property type="protein sequence ID" value="KKB53505.1"/>
    <property type="molecule type" value="Genomic_DNA"/>
</dbReference>
<feature type="transmembrane region" description="Helical" evidence="6">
    <location>
        <begin position="161"/>
        <end position="182"/>
    </location>
</feature>
<comment type="caution">
    <text evidence="7">The sequence shown here is derived from an EMBL/GenBank/DDBJ whole genome shotgun (WGS) entry which is preliminary data.</text>
</comment>
<dbReference type="PANTHER" id="PTHR30250">
    <property type="entry name" value="PST FAMILY PREDICTED COLANIC ACID TRANSPORTER"/>
    <property type="match status" value="1"/>
</dbReference>
<evidence type="ECO:0000256" key="3">
    <source>
        <dbReference type="ARBA" id="ARBA00022692"/>
    </source>
</evidence>
<gene>
    <name evidence="7" type="ORF">HMPREF1535_03046</name>
</gene>
<dbReference type="RefSeq" id="WP_046146731.1">
    <property type="nucleotide sequence ID" value="NZ_KQ033913.1"/>
</dbReference>
<proteinExistence type="predicted"/>
<evidence type="ECO:0000256" key="5">
    <source>
        <dbReference type="ARBA" id="ARBA00023136"/>
    </source>
</evidence>
<dbReference type="GO" id="GO:0009246">
    <property type="term" value="P:enterobacterial common antigen biosynthetic process"/>
    <property type="evidence" value="ECO:0007669"/>
    <property type="project" value="InterPro"/>
</dbReference>
<feature type="transmembrane region" description="Helical" evidence="6">
    <location>
        <begin position="51"/>
        <end position="69"/>
    </location>
</feature>
<evidence type="ECO:0008006" key="9">
    <source>
        <dbReference type="Google" id="ProtNLM"/>
    </source>
</evidence>
<feature type="transmembrane region" description="Helical" evidence="6">
    <location>
        <begin position="402"/>
        <end position="424"/>
    </location>
</feature>
<evidence type="ECO:0000256" key="2">
    <source>
        <dbReference type="ARBA" id="ARBA00022475"/>
    </source>
</evidence>
<dbReference type="CDD" id="cd13125">
    <property type="entry name" value="MATE_like_10"/>
    <property type="match status" value="1"/>
</dbReference>
<feature type="transmembrane region" description="Helical" evidence="6">
    <location>
        <begin position="348"/>
        <end position="369"/>
    </location>
</feature>
<dbReference type="HOGENOM" id="CLU_042154_0_0_10"/>
<name>A0A0F5J7P5_9BACT</name>
<dbReference type="GeneID" id="69979564"/>
<organism evidence="7 8">
    <name type="scientific">Parabacteroides goldsteinii DSM 19448 = WAL 12034</name>
    <dbReference type="NCBI Taxonomy" id="927665"/>
    <lineage>
        <taxon>Bacteria</taxon>
        <taxon>Pseudomonadati</taxon>
        <taxon>Bacteroidota</taxon>
        <taxon>Bacteroidia</taxon>
        <taxon>Bacteroidales</taxon>
        <taxon>Tannerellaceae</taxon>
        <taxon>Parabacteroides</taxon>
    </lineage>
</organism>
<feature type="transmembrane region" description="Helical" evidence="6">
    <location>
        <begin position="374"/>
        <end position="396"/>
    </location>
</feature>
<reference evidence="7 8" key="1">
    <citation type="submission" date="2013-04" db="EMBL/GenBank/DDBJ databases">
        <title>The Genome Sequence of Parabacteroides goldsteinii DSM 19448.</title>
        <authorList>
            <consortium name="The Broad Institute Genomics Platform"/>
            <person name="Earl A."/>
            <person name="Ward D."/>
            <person name="Feldgarden M."/>
            <person name="Gevers D."/>
            <person name="Martens E."/>
            <person name="Sakamoto M."/>
            <person name="Benno Y."/>
            <person name="Song Y."/>
            <person name="Liu C."/>
            <person name="Lee J."/>
            <person name="Bolanos M."/>
            <person name="Vaisanen M.L."/>
            <person name="Finegold S.M."/>
            <person name="Walker B."/>
            <person name="Young S."/>
            <person name="Zeng Q."/>
            <person name="Gargeya S."/>
            <person name="Fitzgerald M."/>
            <person name="Haas B."/>
            <person name="Abouelleil A."/>
            <person name="Allen A.W."/>
            <person name="Alvarado L."/>
            <person name="Arachchi H.M."/>
            <person name="Berlin A.M."/>
            <person name="Chapman S.B."/>
            <person name="Gainer-Dewar J."/>
            <person name="Goldberg J."/>
            <person name="Griggs A."/>
            <person name="Gujja S."/>
            <person name="Hansen M."/>
            <person name="Howarth C."/>
            <person name="Imamovic A."/>
            <person name="Ireland A."/>
            <person name="Larimer J."/>
            <person name="McCowan C."/>
            <person name="Murphy C."/>
            <person name="Pearson M."/>
            <person name="Poon T.W."/>
            <person name="Priest M."/>
            <person name="Roberts A."/>
            <person name="Saif S."/>
            <person name="Shea T."/>
            <person name="Sisk P."/>
            <person name="Sykes S."/>
            <person name="Wortman J."/>
            <person name="Nusbaum C."/>
            <person name="Birren B."/>
        </authorList>
    </citation>
    <scope>NUCLEOTIDE SEQUENCE [LARGE SCALE GENOMIC DNA]</scope>
    <source>
        <strain evidence="7 8">DSM 19448</strain>
    </source>
</reference>
<dbReference type="Pfam" id="PF01943">
    <property type="entry name" value="Polysacc_synt"/>
    <property type="match status" value="1"/>
</dbReference>
<sequence>MREKIKKIFFSALKNDLIKVFSLTALSTSVKMVTALITTKVVAIIVGPSGVALLGQLTNFVTIILNLASGGINNAITKYIAEYKESDSKITALLSTAFRIIAVCSVVTAVIMVLFNERISRWILFSEEYGFVFVVFGLTVIFYAINNMLISAVNGFKCFRLYTILNIAGSILGVIFSVIFVLTMGLSGAMIATVTYQSIVLGVTFVLLRKELWFKISRFTDKLNKKIFWQFLKFSLASIVFIVSAPISQMLLRGYVIADISESQAGIWEGMNRISMMYMMVISMSLTVYYIPRLSELQTKEEIREEIIKAYKFLVPLLLVGFILVYFLRHIIIWILYTPDFVSMERLFGWQLLLDMVKAVSFVVAYLLIAKAKVFIYTVTTLVFSALYLSVGYILLRIQNDVVGIIQGELLTQTLYFVTIVFILRKTLFRRYYKFS</sequence>
<feature type="transmembrane region" description="Helical" evidence="6">
    <location>
        <begin position="20"/>
        <end position="45"/>
    </location>
</feature>
<dbReference type="PANTHER" id="PTHR30250:SF30">
    <property type="entry name" value="LIPID III FLIPPASE"/>
    <property type="match status" value="1"/>
</dbReference>
<feature type="transmembrane region" description="Helical" evidence="6">
    <location>
        <begin position="228"/>
        <end position="247"/>
    </location>
</feature>